<feature type="transmembrane region" description="Helical" evidence="1">
    <location>
        <begin position="152"/>
        <end position="174"/>
    </location>
</feature>
<sequence length="179" mass="20922">MSTIAYLSTTFIVDSTPLEICEFEPIIYSTIDIRPSYGYCTATKKRYFKYKLHAVCDENSIIHSFNFTPANVHDIHYLKDIKHNLKNCTLIGNKEYLNTEYQIDLFNSSNINLNVPMRKNQINFQTYCMTCPKKSIQINKTKIDKLNSIKNVFDAVFSFIGFHFNFTLLVHLVWSKHLV</sequence>
<keyword evidence="1" id="KW-0472">Membrane</keyword>
<keyword evidence="1" id="KW-1133">Transmembrane helix</keyword>
<evidence type="ECO:0000313" key="4">
    <source>
        <dbReference type="Proteomes" id="UP000237056"/>
    </source>
</evidence>
<dbReference type="GO" id="GO:0003677">
    <property type="term" value="F:DNA binding"/>
    <property type="evidence" value="ECO:0007669"/>
    <property type="project" value="InterPro"/>
</dbReference>
<dbReference type="AlphaFoldDB" id="A0A2S4N7H3"/>
<dbReference type="InterPro" id="IPR002559">
    <property type="entry name" value="Transposase_11"/>
</dbReference>
<dbReference type="EMBL" id="PQNY01000009">
    <property type="protein sequence ID" value="POS01675.1"/>
    <property type="molecule type" value="Genomic_DNA"/>
</dbReference>
<dbReference type="Pfam" id="PF01609">
    <property type="entry name" value="DDE_Tnp_1"/>
    <property type="match status" value="1"/>
</dbReference>
<dbReference type="GO" id="GO:0006313">
    <property type="term" value="P:DNA transposition"/>
    <property type="evidence" value="ECO:0007669"/>
    <property type="project" value="InterPro"/>
</dbReference>
<keyword evidence="4" id="KW-1185">Reference proteome</keyword>
<name>A0A2S4N7H3_9FLAO</name>
<dbReference type="Proteomes" id="UP000237056">
    <property type="component" value="Unassembled WGS sequence"/>
</dbReference>
<keyword evidence="1" id="KW-0812">Transmembrane</keyword>
<comment type="caution">
    <text evidence="3">The sequence shown here is derived from an EMBL/GenBank/DDBJ whole genome shotgun (WGS) entry which is preliminary data.</text>
</comment>
<dbReference type="GO" id="GO:0004803">
    <property type="term" value="F:transposase activity"/>
    <property type="evidence" value="ECO:0007669"/>
    <property type="project" value="InterPro"/>
</dbReference>
<evidence type="ECO:0000256" key="1">
    <source>
        <dbReference type="SAM" id="Phobius"/>
    </source>
</evidence>
<protein>
    <submittedName>
        <fullName evidence="3">DDE family transposase</fullName>
    </submittedName>
</protein>
<accession>A0A2S4N7H3</accession>
<feature type="domain" description="Transposase IS4-like" evidence="2">
    <location>
        <begin position="9"/>
        <end position="145"/>
    </location>
</feature>
<organism evidence="3 4">
    <name type="scientific">Flavobacterium croceum DSM 17960</name>
    <dbReference type="NCBI Taxonomy" id="1121886"/>
    <lineage>
        <taxon>Bacteria</taxon>
        <taxon>Pseudomonadati</taxon>
        <taxon>Bacteroidota</taxon>
        <taxon>Flavobacteriia</taxon>
        <taxon>Flavobacteriales</taxon>
        <taxon>Flavobacteriaceae</taxon>
        <taxon>Flavobacterium</taxon>
    </lineage>
</organism>
<gene>
    <name evidence="3" type="ORF">Q361_109136</name>
</gene>
<evidence type="ECO:0000259" key="2">
    <source>
        <dbReference type="Pfam" id="PF01609"/>
    </source>
</evidence>
<evidence type="ECO:0000313" key="3">
    <source>
        <dbReference type="EMBL" id="POS01675.1"/>
    </source>
</evidence>
<reference evidence="3 4" key="1">
    <citation type="submission" date="2018-01" db="EMBL/GenBank/DDBJ databases">
        <title>Genomic Encyclopedia of Type Strains, Phase I: the one thousand microbial genomes (KMG-I) project.</title>
        <authorList>
            <person name="Goeker M."/>
        </authorList>
    </citation>
    <scope>NUCLEOTIDE SEQUENCE [LARGE SCALE GENOMIC DNA]</scope>
    <source>
        <strain evidence="3 4">DSM 17960</strain>
    </source>
</reference>
<proteinExistence type="predicted"/>